<organism evidence="5 6">
    <name type="scientific">Branchiostoma belcheri</name>
    <name type="common">Amphioxus</name>
    <dbReference type="NCBI Taxonomy" id="7741"/>
    <lineage>
        <taxon>Eukaryota</taxon>
        <taxon>Metazoa</taxon>
        <taxon>Chordata</taxon>
        <taxon>Cephalochordata</taxon>
        <taxon>Leptocardii</taxon>
        <taxon>Amphioxiformes</taxon>
        <taxon>Branchiostomatidae</taxon>
        <taxon>Branchiostoma</taxon>
    </lineage>
</organism>
<gene>
    <name evidence="6" type="primary">LOC109475509</name>
</gene>
<dbReference type="InterPro" id="IPR000940">
    <property type="entry name" value="NNMT_TEMT_trans"/>
</dbReference>
<dbReference type="GeneID" id="109475509"/>
<keyword evidence="5" id="KW-1185">Reference proteome</keyword>
<dbReference type="GO" id="GO:0032259">
    <property type="term" value="P:methylation"/>
    <property type="evidence" value="ECO:0007669"/>
    <property type="project" value="UniProtKB-KW"/>
</dbReference>
<dbReference type="PROSITE" id="PS51681">
    <property type="entry name" value="SAM_MT_NNMT_PNMT_TEMT"/>
    <property type="match status" value="1"/>
</dbReference>
<keyword evidence="4" id="KW-0949">S-adenosyl-L-methionine</keyword>
<dbReference type="Proteomes" id="UP000515135">
    <property type="component" value="Unplaced"/>
</dbReference>
<accession>A0A6P4ZCT4</accession>
<dbReference type="KEGG" id="bbel:109475509"/>
<protein>
    <submittedName>
        <fullName evidence="6">Nicotinamide N-methyltransferase-like</fullName>
    </submittedName>
</protein>
<evidence type="ECO:0000256" key="4">
    <source>
        <dbReference type="ARBA" id="ARBA00022691"/>
    </source>
</evidence>
<dbReference type="GO" id="GO:0008170">
    <property type="term" value="F:N-methyltransferase activity"/>
    <property type="evidence" value="ECO:0007669"/>
    <property type="project" value="TreeGrafter"/>
</dbReference>
<dbReference type="RefSeq" id="XP_019631709.1">
    <property type="nucleotide sequence ID" value="XM_019776150.1"/>
</dbReference>
<dbReference type="InterPro" id="IPR029063">
    <property type="entry name" value="SAM-dependent_MTases_sf"/>
</dbReference>
<dbReference type="OrthoDB" id="10050085at2759"/>
<proteinExistence type="inferred from homology"/>
<name>A0A6P4ZCT4_BRABE</name>
<dbReference type="GO" id="GO:0005829">
    <property type="term" value="C:cytosol"/>
    <property type="evidence" value="ECO:0007669"/>
    <property type="project" value="TreeGrafter"/>
</dbReference>
<evidence type="ECO:0000256" key="1">
    <source>
        <dbReference type="ARBA" id="ARBA00007996"/>
    </source>
</evidence>
<sequence length="269" mass="30486">MSSEPNKEPFDDEFKTAREYLDYFYSDLMTKGHVDEGLAMPWILEQFHGTFSKDRDFGRRLLDVGSGPTVYQLISASRVCPEIICSDIHRGALGEIISWKNGDLNAFDWTAAMKYVSGLEGTSWGSRQEQLRNAIKDTVVCDVFNDNPLHPAVFSPFDTVISTYCLEGTSWDKGRSTYAKTVQNTCSLLKPGGHFILLTYIGVTYYVLHGKKYSDTLFLDTEFVLKSLSEARITVLETSVHKTPEREECMFSDVKSIMYVVGKKTEKKQ</sequence>
<keyword evidence="3" id="KW-0808">Transferase</keyword>
<evidence type="ECO:0000313" key="6">
    <source>
        <dbReference type="RefSeq" id="XP_019631709.1"/>
    </source>
</evidence>
<dbReference type="SUPFAM" id="SSF53335">
    <property type="entry name" value="S-adenosyl-L-methionine-dependent methyltransferases"/>
    <property type="match status" value="1"/>
</dbReference>
<evidence type="ECO:0000256" key="2">
    <source>
        <dbReference type="ARBA" id="ARBA00022603"/>
    </source>
</evidence>
<dbReference type="AlphaFoldDB" id="A0A6P4ZCT4"/>
<dbReference type="PANTHER" id="PTHR10867">
    <property type="entry name" value="NNMT/PNMT/TEMT FAMILY MEMBER"/>
    <property type="match status" value="1"/>
</dbReference>
<evidence type="ECO:0000313" key="5">
    <source>
        <dbReference type="Proteomes" id="UP000515135"/>
    </source>
</evidence>
<dbReference type="Pfam" id="PF01234">
    <property type="entry name" value="NNMT_PNMT_TEMT"/>
    <property type="match status" value="1"/>
</dbReference>
<evidence type="ECO:0000256" key="3">
    <source>
        <dbReference type="ARBA" id="ARBA00022679"/>
    </source>
</evidence>
<dbReference type="Gene3D" id="3.40.50.150">
    <property type="entry name" value="Vaccinia Virus protein VP39"/>
    <property type="match status" value="1"/>
</dbReference>
<dbReference type="PANTHER" id="PTHR10867:SF17">
    <property type="entry name" value="NICOTINAMIDE N-METHYLTRANSFERASE"/>
    <property type="match status" value="1"/>
</dbReference>
<keyword evidence="2" id="KW-0489">Methyltransferase</keyword>
<comment type="similarity">
    <text evidence="1">Belongs to the class I-like SAM-binding methyltransferase superfamily. NNMT/PNMT/TEMT family.</text>
</comment>
<reference evidence="6" key="1">
    <citation type="submission" date="2025-08" db="UniProtKB">
        <authorList>
            <consortium name="RefSeq"/>
        </authorList>
    </citation>
    <scope>IDENTIFICATION</scope>
    <source>
        <tissue evidence="6">Gonad</tissue>
    </source>
</reference>